<evidence type="ECO:0000256" key="5">
    <source>
        <dbReference type="ARBA" id="ARBA00022525"/>
    </source>
</evidence>
<name>A0AAD8B8B5_BIOPF</name>
<comment type="cofactor">
    <cofactor evidence="1">
        <name>Zn(2+)</name>
        <dbReference type="ChEBI" id="CHEBI:29105"/>
    </cofactor>
</comment>
<dbReference type="Pfam" id="PF08451">
    <property type="entry name" value="A_deaminase_N"/>
    <property type="match status" value="1"/>
</dbReference>
<dbReference type="GO" id="GO:0006154">
    <property type="term" value="P:adenosine catabolic process"/>
    <property type="evidence" value="ECO:0007669"/>
    <property type="project" value="InterPro"/>
</dbReference>
<dbReference type="InterPro" id="IPR006330">
    <property type="entry name" value="Ado/ade_deaminase"/>
</dbReference>
<accession>A0AAD8B8B5</accession>
<evidence type="ECO:0000256" key="7">
    <source>
        <dbReference type="ARBA" id="ARBA00022729"/>
    </source>
</evidence>
<dbReference type="InterPro" id="IPR001365">
    <property type="entry name" value="A_deaminase_dom"/>
</dbReference>
<protein>
    <recommendedName>
        <fullName evidence="4">adenosine deaminase</fullName>
        <ecNumber evidence="4">3.5.4.4</ecNumber>
    </recommendedName>
</protein>
<dbReference type="GO" id="GO:0046872">
    <property type="term" value="F:metal ion binding"/>
    <property type="evidence" value="ECO:0007669"/>
    <property type="project" value="UniProtKB-KW"/>
</dbReference>
<organism evidence="13 14">
    <name type="scientific">Biomphalaria pfeifferi</name>
    <name type="common">Bloodfluke planorb</name>
    <name type="synonym">Freshwater snail</name>
    <dbReference type="NCBI Taxonomy" id="112525"/>
    <lineage>
        <taxon>Eukaryota</taxon>
        <taxon>Metazoa</taxon>
        <taxon>Spiralia</taxon>
        <taxon>Lophotrochozoa</taxon>
        <taxon>Mollusca</taxon>
        <taxon>Gastropoda</taxon>
        <taxon>Heterobranchia</taxon>
        <taxon>Euthyneura</taxon>
        <taxon>Panpulmonata</taxon>
        <taxon>Hygrophila</taxon>
        <taxon>Lymnaeoidea</taxon>
        <taxon>Planorbidae</taxon>
        <taxon>Biomphalaria</taxon>
    </lineage>
</organism>
<evidence type="ECO:0000256" key="10">
    <source>
        <dbReference type="SAM" id="SignalP"/>
    </source>
</evidence>
<reference evidence="13" key="2">
    <citation type="submission" date="2023-04" db="EMBL/GenBank/DDBJ databases">
        <authorList>
            <person name="Bu L."/>
            <person name="Lu L."/>
            <person name="Laidemitt M.R."/>
            <person name="Zhang S.M."/>
            <person name="Mutuku M."/>
            <person name="Mkoji G."/>
            <person name="Steinauer M."/>
            <person name="Loker E.S."/>
        </authorList>
    </citation>
    <scope>NUCLEOTIDE SEQUENCE</scope>
    <source>
        <strain evidence="13">KasaAsao</strain>
        <tissue evidence="13">Whole Snail</tissue>
    </source>
</reference>
<sequence>MFLQVLLLLPVMSTWGIPTWYQDARQSFIDEEKAMRVGANIVFNANEQLVNTFLMKLKNETIQQSIWTTTPYPPSVSFFKSKPWIDNSTIFQVIKMMPKGGVLHLHDSAMTSLDWIVKHLTYAPNLYTRVTNDTYPRRRYQKNDTHPGNDWRLVSELRASFDDPNDFDKQLVKEMSIWVEDPFVAYPSINDVWKKFNTYFTSVNDLLNSLTIWRSYVEEAFREFYNDGVQYMEMKTGTMFDSHGNDITGDYMEVIQNVTSSMKQRHPDFIGVKVIIAGRRSLPRQEPMVNRTLALMKRFPGLVIGFDLLQQEDNTHVTVDYIDDLMKNGHSVLPYFFHAGETDWTQWVDLNLVDSVLLNASRIGHGFAAYHHPKVLEAVMKKGIAIELNPVSNQVLGLVADLRNHPGAFLIANGAPVVISSDDPPVWFANPLSHDFYMAFMALGSVHDDLRLLKQLAMNSITFSSMSRAEKVDAQTKWQNRWDTFIHDVIVKYKLSTDNSVIG</sequence>
<dbReference type="GO" id="GO:0005615">
    <property type="term" value="C:extracellular space"/>
    <property type="evidence" value="ECO:0007669"/>
    <property type="project" value="InterPro"/>
</dbReference>
<gene>
    <name evidence="13" type="ORF">Bpfe_020820</name>
</gene>
<evidence type="ECO:0000313" key="14">
    <source>
        <dbReference type="Proteomes" id="UP001233172"/>
    </source>
</evidence>
<comment type="similarity">
    <text evidence="3">Belongs to the metallo-dependent hydrolases superfamily. Adenosine and AMP deaminases family. ADGF subfamily.</text>
</comment>
<keyword evidence="8" id="KW-0378">Hydrolase</keyword>
<dbReference type="EMBL" id="JASAOG010000122">
    <property type="protein sequence ID" value="KAK0049799.1"/>
    <property type="molecule type" value="Genomic_DNA"/>
</dbReference>
<feature type="domain" description="Adenosine/AMP deaminase N-terminal" evidence="12">
    <location>
        <begin position="19"/>
        <end position="94"/>
    </location>
</feature>
<evidence type="ECO:0000256" key="2">
    <source>
        <dbReference type="ARBA" id="ARBA00004613"/>
    </source>
</evidence>
<keyword evidence="6" id="KW-0479">Metal-binding</keyword>
<dbReference type="FunFam" id="3.20.20.140:FF:000017">
    <property type="entry name" value="Adenosine deaminase 2"/>
    <property type="match status" value="1"/>
</dbReference>
<evidence type="ECO:0000259" key="12">
    <source>
        <dbReference type="Pfam" id="PF08451"/>
    </source>
</evidence>
<dbReference type="Gene3D" id="3.20.20.140">
    <property type="entry name" value="Metal-dependent hydrolases"/>
    <property type="match status" value="1"/>
</dbReference>
<keyword evidence="14" id="KW-1185">Reference proteome</keyword>
<evidence type="ECO:0000256" key="6">
    <source>
        <dbReference type="ARBA" id="ARBA00022723"/>
    </source>
</evidence>
<comment type="catalytic activity">
    <reaction evidence="9">
        <text>adenosine + H2O + H(+) = inosine + NH4(+)</text>
        <dbReference type="Rhea" id="RHEA:24408"/>
        <dbReference type="ChEBI" id="CHEBI:15377"/>
        <dbReference type="ChEBI" id="CHEBI:15378"/>
        <dbReference type="ChEBI" id="CHEBI:16335"/>
        <dbReference type="ChEBI" id="CHEBI:17596"/>
        <dbReference type="ChEBI" id="CHEBI:28938"/>
        <dbReference type="EC" id="3.5.4.4"/>
    </reaction>
</comment>
<dbReference type="InterPro" id="IPR013659">
    <property type="entry name" value="A_deaminase_N"/>
</dbReference>
<dbReference type="PANTHER" id="PTHR11409">
    <property type="entry name" value="ADENOSINE DEAMINASE"/>
    <property type="match status" value="1"/>
</dbReference>
<evidence type="ECO:0000313" key="13">
    <source>
        <dbReference type="EMBL" id="KAK0049799.1"/>
    </source>
</evidence>
<dbReference type="PANTHER" id="PTHR11409:SF39">
    <property type="entry name" value="ADENOSINE DEAMINASE 2"/>
    <property type="match status" value="1"/>
</dbReference>
<dbReference type="EC" id="3.5.4.4" evidence="4"/>
<dbReference type="Pfam" id="PF00962">
    <property type="entry name" value="A_deaminase"/>
    <property type="match status" value="1"/>
</dbReference>
<evidence type="ECO:0000256" key="3">
    <source>
        <dbReference type="ARBA" id="ARBA00006083"/>
    </source>
</evidence>
<dbReference type="NCBIfam" id="TIGR01431">
    <property type="entry name" value="adm_rel"/>
    <property type="match status" value="1"/>
</dbReference>
<evidence type="ECO:0000256" key="4">
    <source>
        <dbReference type="ARBA" id="ARBA00012784"/>
    </source>
</evidence>
<evidence type="ECO:0000256" key="1">
    <source>
        <dbReference type="ARBA" id="ARBA00001947"/>
    </source>
</evidence>
<reference evidence="13" key="1">
    <citation type="journal article" date="2023" name="PLoS Negl. Trop. Dis.">
        <title>A genome sequence for Biomphalaria pfeifferi, the major vector snail for the human-infecting parasite Schistosoma mansoni.</title>
        <authorList>
            <person name="Bu L."/>
            <person name="Lu L."/>
            <person name="Laidemitt M.R."/>
            <person name="Zhang S.M."/>
            <person name="Mutuku M."/>
            <person name="Mkoji G."/>
            <person name="Steinauer M."/>
            <person name="Loker E.S."/>
        </authorList>
    </citation>
    <scope>NUCLEOTIDE SEQUENCE</scope>
    <source>
        <strain evidence="13">KasaAsao</strain>
    </source>
</reference>
<feature type="signal peptide" evidence="10">
    <location>
        <begin position="1"/>
        <end position="16"/>
    </location>
</feature>
<feature type="domain" description="Adenosine deaminase" evidence="11">
    <location>
        <begin position="192"/>
        <end position="471"/>
    </location>
</feature>
<keyword evidence="7 10" id="KW-0732">Signal</keyword>
<comment type="subcellular location">
    <subcellularLocation>
        <location evidence="2">Secreted</location>
    </subcellularLocation>
</comment>
<dbReference type="SUPFAM" id="SSF51556">
    <property type="entry name" value="Metallo-dependent hydrolases"/>
    <property type="match status" value="1"/>
</dbReference>
<dbReference type="GO" id="GO:0004000">
    <property type="term" value="F:adenosine deaminase activity"/>
    <property type="evidence" value="ECO:0007669"/>
    <property type="project" value="InterPro"/>
</dbReference>
<dbReference type="GO" id="GO:0046103">
    <property type="term" value="P:inosine biosynthetic process"/>
    <property type="evidence" value="ECO:0007669"/>
    <property type="project" value="TreeGrafter"/>
</dbReference>
<feature type="chain" id="PRO_5041969637" description="adenosine deaminase" evidence="10">
    <location>
        <begin position="17"/>
        <end position="503"/>
    </location>
</feature>
<proteinExistence type="inferred from homology"/>
<dbReference type="Proteomes" id="UP001233172">
    <property type="component" value="Unassembled WGS sequence"/>
</dbReference>
<dbReference type="AlphaFoldDB" id="A0AAD8B8B5"/>
<evidence type="ECO:0000259" key="11">
    <source>
        <dbReference type="Pfam" id="PF00962"/>
    </source>
</evidence>
<evidence type="ECO:0000256" key="9">
    <source>
        <dbReference type="ARBA" id="ARBA00047764"/>
    </source>
</evidence>
<dbReference type="InterPro" id="IPR032466">
    <property type="entry name" value="Metal_Hydrolase"/>
</dbReference>
<dbReference type="InterPro" id="IPR006331">
    <property type="entry name" value="ADGF"/>
</dbReference>
<comment type="caution">
    <text evidence="13">The sequence shown here is derived from an EMBL/GenBank/DDBJ whole genome shotgun (WGS) entry which is preliminary data.</text>
</comment>
<keyword evidence="5" id="KW-0964">Secreted</keyword>
<evidence type="ECO:0000256" key="8">
    <source>
        <dbReference type="ARBA" id="ARBA00022801"/>
    </source>
</evidence>